<dbReference type="AlphaFoldDB" id="A0A8B6CDQ3"/>
<proteinExistence type="predicted"/>
<comment type="caution">
    <text evidence="1">The sequence shown here is derived from an EMBL/GenBank/DDBJ whole genome shotgun (WGS) entry which is preliminary data.</text>
</comment>
<organism evidence="1 2">
    <name type="scientific">Mytilus galloprovincialis</name>
    <name type="common">Mediterranean mussel</name>
    <dbReference type="NCBI Taxonomy" id="29158"/>
    <lineage>
        <taxon>Eukaryota</taxon>
        <taxon>Metazoa</taxon>
        <taxon>Spiralia</taxon>
        <taxon>Lophotrochozoa</taxon>
        <taxon>Mollusca</taxon>
        <taxon>Bivalvia</taxon>
        <taxon>Autobranchia</taxon>
        <taxon>Pteriomorphia</taxon>
        <taxon>Mytilida</taxon>
        <taxon>Mytiloidea</taxon>
        <taxon>Mytilidae</taxon>
        <taxon>Mytilinae</taxon>
        <taxon>Mytilus</taxon>
    </lineage>
</organism>
<evidence type="ECO:0000313" key="1">
    <source>
        <dbReference type="EMBL" id="VDI03790.1"/>
    </source>
</evidence>
<gene>
    <name evidence="1" type="ORF">MGAL_10B067762</name>
</gene>
<protein>
    <submittedName>
        <fullName evidence="1">Uncharacterized protein</fullName>
    </submittedName>
</protein>
<dbReference type="Proteomes" id="UP000596742">
    <property type="component" value="Unassembled WGS sequence"/>
</dbReference>
<keyword evidence="2" id="KW-1185">Reference proteome</keyword>
<sequence>MDSVEEANSKWLFKTLNMIGVNDFRKTCQRLYMLVEILNIFKSDTTIEYIMGSKSEGTCTPGMIVDTDLLYCNEIVPVIEDLSFAENNNSSDYQIVIENSKSCAGYVTLPVYERGKPWLASTLPLDMEIFPLKRGRNDRLLLIDSVQVMDPPMANARYNPSCKRIYYTNSMCDNVGCLRCNTWPTVARE</sequence>
<dbReference type="EMBL" id="UYJE01001631">
    <property type="protein sequence ID" value="VDI03790.1"/>
    <property type="molecule type" value="Genomic_DNA"/>
</dbReference>
<name>A0A8B6CDQ3_MYTGA</name>
<reference evidence="1" key="1">
    <citation type="submission" date="2018-11" db="EMBL/GenBank/DDBJ databases">
        <authorList>
            <person name="Alioto T."/>
            <person name="Alioto T."/>
        </authorList>
    </citation>
    <scope>NUCLEOTIDE SEQUENCE</scope>
</reference>
<evidence type="ECO:0000313" key="2">
    <source>
        <dbReference type="Proteomes" id="UP000596742"/>
    </source>
</evidence>
<accession>A0A8B6CDQ3</accession>